<proteinExistence type="inferred from homology"/>
<feature type="transmembrane region" description="Helical" evidence="7">
    <location>
        <begin position="272"/>
        <end position="298"/>
    </location>
</feature>
<dbReference type="Pfam" id="PF00528">
    <property type="entry name" value="BPD_transp_1"/>
    <property type="match status" value="1"/>
</dbReference>
<feature type="transmembrane region" description="Helical" evidence="7">
    <location>
        <begin position="230"/>
        <end position="252"/>
    </location>
</feature>
<evidence type="ECO:0000313" key="9">
    <source>
        <dbReference type="EMBL" id="PPK48227.1"/>
    </source>
</evidence>
<evidence type="ECO:0000256" key="7">
    <source>
        <dbReference type="RuleBase" id="RU363032"/>
    </source>
</evidence>
<dbReference type="GO" id="GO:0005886">
    <property type="term" value="C:plasma membrane"/>
    <property type="evidence" value="ECO:0007669"/>
    <property type="project" value="UniProtKB-SubCell"/>
</dbReference>
<keyword evidence="5 7" id="KW-1133">Transmembrane helix</keyword>
<evidence type="ECO:0000256" key="2">
    <source>
        <dbReference type="ARBA" id="ARBA00022448"/>
    </source>
</evidence>
<sequence>MIKYILKRLFASIITIWIVITLTFFLMRLMPGGPFDGEKKVPPQIKANLEAKFGMDKPLGTQYVIYMKNLLKGDLGPSMKYEGRTVRWVIGYSFPTSAKLGIVVVIVALALGVYMGVISALNQGKWPDYLCMILATLGVTVPSFVMATLLILVFSVKLGLLPVIGFGSAKNYIMPVIALGGYSIAFIARLTRSRLIEVVQQDYVRTAKAKGLSRNTVIYKHALRNSLIPIVTYLGPLVAGILTGSFVVERIFGIPGLGGEFVNSINNRDYTTLLGVTVFYSVLLVVCNFIVDILYVIIDPRIKLDNLKTE</sequence>
<organism evidence="9 10">
    <name type="scientific">Clostridium algidicarnis DSM 15099</name>
    <dbReference type="NCBI Taxonomy" id="1121295"/>
    <lineage>
        <taxon>Bacteria</taxon>
        <taxon>Bacillati</taxon>
        <taxon>Bacillota</taxon>
        <taxon>Clostridia</taxon>
        <taxon>Eubacteriales</taxon>
        <taxon>Clostridiaceae</taxon>
        <taxon>Clostridium</taxon>
    </lineage>
</organism>
<comment type="caution">
    <text evidence="9">The sequence shown here is derived from an EMBL/GenBank/DDBJ whole genome shotgun (WGS) entry which is preliminary data.</text>
</comment>
<accession>A0A2S6FXA8</accession>
<dbReference type="InterPro" id="IPR045621">
    <property type="entry name" value="BPD_transp_1_N"/>
</dbReference>
<evidence type="ECO:0000256" key="1">
    <source>
        <dbReference type="ARBA" id="ARBA00004651"/>
    </source>
</evidence>
<reference evidence="9 10" key="1">
    <citation type="submission" date="2018-02" db="EMBL/GenBank/DDBJ databases">
        <title>Genomic Encyclopedia of Archaeal and Bacterial Type Strains, Phase II (KMG-II): from individual species to whole genera.</title>
        <authorList>
            <person name="Goeker M."/>
        </authorList>
    </citation>
    <scope>NUCLEOTIDE SEQUENCE [LARGE SCALE GENOMIC DNA]</scope>
    <source>
        <strain evidence="9 10">DSM 15099</strain>
    </source>
</reference>
<evidence type="ECO:0000256" key="3">
    <source>
        <dbReference type="ARBA" id="ARBA00022475"/>
    </source>
</evidence>
<dbReference type="Gene3D" id="1.10.3720.10">
    <property type="entry name" value="MetI-like"/>
    <property type="match status" value="1"/>
</dbReference>
<dbReference type="PROSITE" id="PS50928">
    <property type="entry name" value="ABC_TM1"/>
    <property type="match status" value="1"/>
</dbReference>
<comment type="subcellular location">
    <subcellularLocation>
        <location evidence="1 7">Cell membrane</location>
        <topology evidence="1 7">Multi-pass membrane protein</topology>
    </subcellularLocation>
</comment>
<keyword evidence="6 7" id="KW-0472">Membrane</keyword>
<evidence type="ECO:0000256" key="4">
    <source>
        <dbReference type="ARBA" id="ARBA00022692"/>
    </source>
</evidence>
<protein>
    <submittedName>
        <fullName evidence="9">Oligopeptide transport system permease protein</fullName>
    </submittedName>
</protein>
<dbReference type="InterPro" id="IPR035906">
    <property type="entry name" value="MetI-like_sf"/>
</dbReference>
<dbReference type="Proteomes" id="UP000239863">
    <property type="component" value="Unassembled WGS sequence"/>
</dbReference>
<feature type="transmembrane region" description="Helical" evidence="7">
    <location>
        <begin position="98"/>
        <end position="117"/>
    </location>
</feature>
<comment type="similarity">
    <text evidence="7">Belongs to the binding-protein-dependent transport system permease family.</text>
</comment>
<dbReference type="STRING" id="37659.GCA_000703125_02303"/>
<dbReference type="AlphaFoldDB" id="A0A2S6FXA8"/>
<dbReference type="EMBL" id="PTIS01000009">
    <property type="protein sequence ID" value="PPK48227.1"/>
    <property type="molecule type" value="Genomic_DNA"/>
</dbReference>
<evidence type="ECO:0000313" key="10">
    <source>
        <dbReference type="Proteomes" id="UP000239863"/>
    </source>
</evidence>
<dbReference type="PANTHER" id="PTHR30465:SF74">
    <property type="entry name" value="OLIGOPEPTIDE TRANSPORT SYSTEM PERMEASE PROTEIN OPPB"/>
    <property type="match status" value="1"/>
</dbReference>
<dbReference type="Pfam" id="PF19300">
    <property type="entry name" value="BPD_transp_1_N"/>
    <property type="match status" value="1"/>
</dbReference>
<dbReference type="RefSeq" id="WP_104410010.1">
    <property type="nucleotide sequence ID" value="NZ_PTIS01000009.1"/>
</dbReference>
<gene>
    <name evidence="9" type="ORF">BD821_10994</name>
</gene>
<dbReference type="InterPro" id="IPR000515">
    <property type="entry name" value="MetI-like"/>
</dbReference>
<evidence type="ECO:0000259" key="8">
    <source>
        <dbReference type="PROSITE" id="PS50928"/>
    </source>
</evidence>
<feature type="transmembrane region" description="Helical" evidence="7">
    <location>
        <begin position="9"/>
        <end position="30"/>
    </location>
</feature>
<evidence type="ECO:0000256" key="5">
    <source>
        <dbReference type="ARBA" id="ARBA00022989"/>
    </source>
</evidence>
<feature type="domain" description="ABC transmembrane type-1" evidence="8">
    <location>
        <begin position="94"/>
        <end position="295"/>
    </location>
</feature>
<dbReference type="OrthoDB" id="9773221at2"/>
<dbReference type="CDD" id="cd06261">
    <property type="entry name" value="TM_PBP2"/>
    <property type="match status" value="1"/>
</dbReference>
<dbReference type="GO" id="GO:0055085">
    <property type="term" value="P:transmembrane transport"/>
    <property type="evidence" value="ECO:0007669"/>
    <property type="project" value="InterPro"/>
</dbReference>
<keyword evidence="3" id="KW-1003">Cell membrane</keyword>
<dbReference type="SUPFAM" id="SSF161098">
    <property type="entry name" value="MetI-like"/>
    <property type="match status" value="1"/>
</dbReference>
<evidence type="ECO:0000256" key="6">
    <source>
        <dbReference type="ARBA" id="ARBA00023136"/>
    </source>
</evidence>
<feature type="transmembrane region" description="Helical" evidence="7">
    <location>
        <begin position="129"/>
        <end position="152"/>
    </location>
</feature>
<keyword evidence="2 7" id="KW-0813">Transport</keyword>
<keyword evidence="4 7" id="KW-0812">Transmembrane</keyword>
<dbReference type="PANTHER" id="PTHR30465">
    <property type="entry name" value="INNER MEMBRANE ABC TRANSPORTER"/>
    <property type="match status" value="1"/>
</dbReference>
<name>A0A2S6FXA8_9CLOT</name>
<feature type="transmembrane region" description="Helical" evidence="7">
    <location>
        <begin position="172"/>
        <end position="191"/>
    </location>
</feature>